<feature type="transmembrane region" description="Helical" evidence="1">
    <location>
        <begin position="374"/>
        <end position="398"/>
    </location>
</feature>
<sequence>MRKLTRQLVILFVVFVIYFGYTTFVDGVSLFHTNFDVYDAQSTLDKLIIVVGKGAQQGSSSFDKYIAFSDGNWQVKEALMIMVDGALKPLAKGDIINATIPNFFGGFWAANSLTATILAPFKLVLVGGVFAMLVPLTKTIFFGTVIGIKSYLKARRSNILFNCQNAIKFANDLHDKLVAGDFEQVKTAYGSYNGLAFKPTYLINMMDEIGDVLIVEGNLKRFIKPCEVVIMSLKEMYEKERINAMTTKQDEMFFDFKRGYEYTSIGSKYSIAYYKAVETKVDTQSKLAWKLFSLEMFRMYVFLIFAIVPTIAINAVILPLIGALGISGAASNTAPALIIVTWFIITIALHAGFTISKASYKNMRKDLIIPAVSYYSLFIVMAITLAIGINGIIAMGPITAPGTSSSMMNIFFSRLGTAVLSTCLILYVIATLMDANKSPEGMSKKVLIDGVILPIIAWFLSVGINILGIILGMLNVTWNTDLLSTLSILVLILFWVYLSVSGVLLNNIVIPSRKKRQEINLALAEEGKQAEAKTKAKK</sequence>
<keyword evidence="3" id="KW-1185">Reference proteome</keyword>
<keyword evidence="1" id="KW-0812">Transmembrane</keyword>
<feature type="transmembrane region" description="Helical" evidence="1">
    <location>
        <begin position="300"/>
        <end position="321"/>
    </location>
</feature>
<comment type="caution">
    <text evidence="2">The sequence shown here is derived from an EMBL/GenBank/DDBJ whole genome shotgun (WGS) entry which is preliminary data.</text>
</comment>
<feature type="transmembrane region" description="Helical" evidence="1">
    <location>
        <begin position="123"/>
        <end position="148"/>
    </location>
</feature>
<reference evidence="2 3" key="1">
    <citation type="submission" date="2017-11" db="EMBL/GenBank/DDBJ databases">
        <title>Genome sequence of Entomoplasma lucivorax PIPN-2 (ATCC 49196).</title>
        <authorList>
            <person name="Lo W.-S."/>
            <person name="Gasparich G.E."/>
            <person name="Kuo C.-H."/>
        </authorList>
    </citation>
    <scope>NUCLEOTIDE SEQUENCE [LARGE SCALE GENOMIC DNA]</scope>
    <source>
        <strain evidence="2 3">PIPN-2</strain>
    </source>
</reference>
<accession>A0A2S5RG70</accession>
<evidence type="ECO:0000256" key="1">
    <source>
        <dbReference type="SAM" id="Phobius"/>
    </source>
</evidence>
<protein>
    <submittedName>
        <fullName evidence="2">Uncharacterized protein</fullName>
    </submittedName>
</protein>
<gene>
    <name evidence="2" type="ORF">ELUCI_v1c04160</name>
</gene>
<feature type="transmembrane region" description="Helical" evidence="1">
    <location>
        <begin position="486"/>
        <end position="509"/>
    </location>
</feature>
<dbReference type="RefSeq" id="WP_028126607.1">
    <property type="nucleotide sequence ID" value="NZ_PHNE01000001.1"/>
</dbReference>
<feature type="transmembrane region" description="Helical" evidence="1">
    <location>
        <begin position="410"/>
        <end position="430"/>
    </location>
</feature>
<keyword evidence="1" id="KW-0472">Membrane</keyword>
<dbReference type="Proteomes" id="UP000237865">
    <property type="component" value="Unassembled WGS sequence"/>
</dbReference>
<organism evidence="2 3">
    <name type="scientific">Williamsoniiplasma lucivorax</name>
    <dbReference type="NCBI Taxonomy" id="209274"/>
    <lineage>
        <taxon>Bacteria</taxon>
        <taxon>Bacillati</taxon>
        <taxon>Mycoplasmatota</taxon>
        <taxon>Mollicutes</taxon>
        <taxon>Entomoplasmatales</taxon>
        <taxon>Williamsoniiplasma</taxon>
    </lineage>
</organism>
<proteinExistence type="predicted"/>
<feature type="transmembrane region" description="Helical" evidence="1">
    <location>
        <begin position="7"/>
        <end position="25"/>
    </location>
</feature>
<evidence type="ECO:0000313" key="2">
    <source>
        <dbReference type="EMBL" id="PPE06125.1"/>
    </source>
</evidence>
<evidence type="ECO:0000313" key="3">
    <source>
        <dbReference type="Proteomes" id="UP000237865"/>
    </source>
</evidence>
<dbReference type="AlphaFoldDB" id="A0A2S5RG70"/>
<keyword evidence="1" id="KW-1133">Transmembrane helix</keyword>
<dbReference type="EMBL" id="PHNE01000001">
    <property type="protein sequence ID" value="PPE06125.1"/>
    <property type="molecule type" value="Genomic_DNA"/>
</dbReference>
<feature type="transmembrane region" description="Helical" evidence="1">
    <location>
        <begin position="333"/>
        <end position="353"/>
    </location>
</feature>
<feature type="transmembrane region" description="Helical" evidence="1">
    <location>
        <begin position="451"/>
        <end position="474"/>
    </location>
</feature>
<name>A0A2S5RG70_9MOLU</name>